<dbReference type="AlphaFoldDB" id="A0AAV6TLG8"/>
<comment type="caution">
    <text evidence="1">The sequence shown here is derived from an EMBL/GenBank/DDBJ whole genome shotgun (WGS) entry which is preliminary data.</text>
</comment>
<dbReference type="Proteomes" id="UP000827092">
    <property type="component" value="Unassembled WGS sequence"/>
</dbReference>
<reference evidence="1 2" key="1">
    <citation type="journal article" date="2022" name="Nat. Ecol. Evol.">
        <title>A masculinizing supergene underlies an exaggerated male reproductive morph in a spider.</title>
        <authorList>
            <person name="Hendrickx F."/>
            <person name="De Corte Z."/>
            <person name="Sonet G."/>
            <person name="Van Belleghem S.M."/>
            <person name="Kostlbacher S."/>
            <person name="Vangestel C."/>
        </authorList>
    </citation>
    <scope>NUCLEOTIDE SEQUENCE [LARGE SCALE GENOMIC DNA]</scope>
    <source>
        <strain evidence="1">W744_W776</strain>
    </source>
</reference>
<feature type="non-terminal residue" evidence="1">
    <location>
        <position position="52"/>
    </location>
</feature>
<proteinExistence type="predicted"/>
<evidence type="ECO:0000313" key="1">
    <source>
        <dbReference type="EMBL" id="KAG8172473.1"/>
    </source>
</evidence>
<protein>
    <submittedName>
        <fullName evidence="1">Uncharacterized protein</fullName>
    </submittedName>
</protein>
<evidence type="ECO:0000313" key="2">
    <source>
        <dbReference type="Proteomes" id="UP000827092"/>
    </source>
</evidence>
<dbReference type="EMBL" id="JAFNEN010002674">
    <property type="protein sequence ID" value="KAG8172473.1"/>
    <property type="molecule type" value="Genomic_DNA"/>
</dbReference>
<name>A0AAV6TLG8_9ARAC</name>
<dbReference type="InterPro" id="IPR029044">
    <property type="entry name" value="Nucleotide-diphossugar_trans"/>
</dbReference>
<dbReference type="Gene3D" id="3.90.550.10">
    <property type="entry name" value="Spore Coat Polysaccharide Biosynthesis Protein SpsA, Chain A"/>
    <property type="match status" value="1"/>
</dbReference>
<organism evidence="1 2">
    <name type="scientific">Oedothorax gibbosus</name>
    <dbReference type="NCBI Taxonomy" id="931172"/>
    <lineage>
        <taxon>Eukaryota</taxon>
        <taxon>Metazoa</taxon>
        <taxon>Ecdysozoa</taxon>
        <taxon>Arthropoda</taxon>
        <taxon>Chelicerata</taxon>
        <taxon>Arachnida</taxon>
        <taxon>Araneae</taxon>
        <taxon>Araneomorphae</taxon>
        <taxon>Entelegynae</taxon>
        <taxon>Araneoidea</taxon>
        <taxon>Linyphiidae</taxon>
        <taxon>Erigoninae</taxon>
        <taxon>Oedothorax</taxon>
    </lineage>
</organism>
<gene>
    <name evidence="1" type="ORF">JTE90_021682</name>
</gene>
<sequence length="52" mass="6061">MALVNRVSRCLDDLTEEQDRLVKEGWENNAFNQYVSDIISLHRTLPDVRSRG</sequence>
<accession>A0AAV6TLG8</accession>
<keyword evidence="2" id="KW-1185">Reference proteome</keyword>